<dbReference type="Pfam" id="PF01408">
    <property type="entry name" value="GFO_IDH_MocA"/>
    <property type="match status" value="1"/>
</dbReference>
<comment type="caution">
    <text evidence="3">The sequence shown here is derived from an EMBL/GenBank/DDBJ whole genome shotgun (WGS) entry which is preliminary data.</text>
</comment>
<dbReference type="OrthoDB" id="64915at2759"/>
<sequence length="386" mass="41929">MAPIRVGIIGLSSVTTNIPGRAGTSKDGWAASGHLPALLASPNYEIVALCNTSVKSAQAAVERHGLPSTTKTYGDPEDLAKDPDVDLVVCSVRVDRHYHLTMPSLKAGKDAFVEWPLGSNLQQAEEMLATAKISGSKTIVGLQARTNPFIHKVKDLVESKAIGNLLSSNIIFDTGFPGDSEIPGVDFMTKKEVGANFFTILFSHVADPAFYALGGLEDVSALLTTRWPDTKLFHPDGRFDKWIKRETPDHMIMHGTLSNNAAPISIFVRNGKSFKDTPNLTWRVFGTKGEIRFTANAAPNIGLDGQKIELFDHEKDAVEVIEVEYDDKVKDLPPLAKNIGALYELFATGGTVEQGLVGFEEAVGMHRIIDKMEKSSEGGKKEKIAK</sequence>
<reference evidence="3" key="1">
    <citation type="submission" date="2020-01" db="EMBL/GenBank/DDBJ databases">
        <authorList>
            <consortium name="DOE Joint Genome Institute"/>
            <person name="Haridas S."/>
            <person name="Albert R."/>
            <person name="Binder M."/>
            <person name="Bloem J."/>
            <person name="Labutti K."/>
            <person name="Salamov A."/>
            <person name="Andreopoulos B."/>
            <person name="Baker S.E."/>
            <person name="Barry K."/>
            <person name="Bills G."/>
            <person name="Bluhm B.H."/>
            <person name="Cannon C."/>
            <person name="Castanera R."/>
            <person name="Culley D.E."/>
            <person name="Daum C."/>
            <person name="Ezra D."/>
            <person name="Gonzalez J.B."/>
            <person name="Henrissat B."/>
            <person name="Kuo A."/>
            <person name="Liang C."/>
            <person name="Lipzen A."/>
            <person name="Lutzoni F."/>
            <person name="Magnuson J."/>
            <person name="Mondo S."/>
            <person name="Nolan M."/>
            <person name="Ohm R."/>
            <person name="Pangilinan J."/>
            <person name="Park H.-J."/>
            <person name="Ramirez L."/>
            <person name="Alfaro M."/>
            <person name="Sun H."/>
            <person name="Tritt A."/>
            <person name="Yoshinaga Y."/>
            <person name="Zwiers L.-H."/>
            <person name="Turgeon B.G."/>
            <person name="Goodwin S.B."/>
            <person name="Spatafora J.W."/>
            <person name="Crous P.W."/>
            <person name="Grigoriev I.V."/>
        </authorList>
    </citation>
    <scope>NUCLEOTIDE SEQUENCE</scope>
    <source>
        <strain evidence="3">CBS 394.84</strain>
    </source>
</reference>
<dbReference type="GO" id="GO:0000166">
    <property type="term" value="F:nucleotide binding"/>
    <property type="evidence" value="ECO:0007669"/>
    <property type="project" value="InterPro"/>
</dbReference>
<dbReference type="InterPro" id="IPR000683">
    <property type="entry name" value="Gfo/Idh/MocA-like_OxRdtase_N"/>
</dbReference>
<dbReference type="SUPFAM" id="SSF51735">
    <property type="entry name" value="NAD(P)-binding Rossmann-fold domains"/>
    <property type="match status" value="1"/>
</dbReference>
<evidence type="ECO:0000259" key="1">
    <source>
        <dbReference type="Pfam" id="PF01408"/>
    </source>
</evidence>
<protein>
    <submittedName>
        <fullName evidence="3">NAD-P-binding protein</fullName>
    </submittedName>
</protein>
<accession>A0A9P4L4Q7</accession>
<dbReference type="PANTHER" id="PTHR43708:SF1">
    <property type="entry name" value="GALACTOSE_LACTOSE METABOLISM REGULATORY PROTEIN GAL80"/>
    <property type="match status" value="1"/>
</dbReference>
<feature type="domain" description="Gfo/Idh/MocA-like oxidoreductase N-terminal" evidence="1">
    <location>
        <begin position="28"/>
        <end position="141"/>
    </location>
</feature>
<dbReference type="InterPro" id="IPR036291">
    <property type="entry name" value="NAD(P)-bd_dom_sf"/>
</dbReference>
<proteinExistence type="predicted"/>
<dbReference type="Proteomes" id="UP000800039">
    <property type="component" value="Unassembled WGS sequence"/>
</dbReference>
<dbReference type="GeneID" id="63852482"/>
<dbReference type="InterPro" id="IPR051317">
    <property type="entry name" value="Gfo/Idh/MocA_oxidoreduct"/>
</dbReference>
<dbReference type="AlphaFoldDB" id="A0A9P4L4Q7"/>
<feature type="domain" description="Gal80p-like C-terminal" evidence="2">
    <location>
        <begin position="148"/>
        <end position="294"/>
    </location>
</feature>
<dbReference type="SUPFAM" id="SSF55347">
    <property type="entry name" value="Glyceraldehyde-3-phosphate dehydrogenase-like, C-terminal domain"/>
    <property type="match status" value="1"/>
</dbReference>
<dbReference type="PANTHER" id="PTHR43708">
    <property type="entry name" value="CONSERVED EXPRESSED OXIDOREDUCTASE (EUROFUNG)"/>
    <property type="match status" value="1"/>
</dbReference>
<keyword evidence="4" id="KW-1185">Reference proteome</keyword>
<evidence type="ECO:0000313" key="4">
    <source>
        <dbReference type="Proteomes" id="UP000800039"/>
    </source>
</evidence>
<dbReference type="InterPro" id="IPR055080">
    <property type="entry name" value="Gal80p-like_C"/>
</dbReference>
<organism evidence="3 4">
    <name type="scientific">Cucurbitaria berberidis CBS 394.84</name>
    <dbReference type="NCBI Taxonomy" id="1168544"/>
    <lineage>
        <taxon>Eukaryota</taxon>
        <taxon>Fungi</taxon>
        <taxon>Dikarya</taxon>
        <taxon>Ascomycota</taxon>
        <taxon>Pezizomycotina</taxon>
        <taxon>Dothideomycetes</taxon>
        <taxon>Pleosporomycetidae</taxon>
        <taxon>Pleosporales</taxon>
        <taxon>Pleosporineae</taxon>
        <taxon>Cucurbitariaceae</taxon>
        <taxon>Cucurbitaria</taxon>
    </lineage>
</organism>
<gene>
    <name evidence="3" type="ORF">K460DRAFT_380115</name>
</gene>
<name>A0A9P4L4Q7_9PLEO</name>
<dbReference type="Gene3D" id="3.40.50.720">
    <property type="entry name" value="NAD(P)-binding Rossmann-like Domain"/>
    <property type="match status" value="1"/>
</dbReference>
<evidence type="ECO:0000259" key="2">
    <source>
        <dbReference type="Pfam" id="PF22685"/>
    </source>
</evidence>
<dbReference type="Pfam" id="PF22685">
    <property type="entry name" value="Gal80p_C-like"/>
    <property type="match status" value="1"/>
</dbReference>
<dbReference type="Gene3D" id="3.30.360.10">
    <property type="entry name" value="Dihydrodipicolinate Reductase, domain 2"/>
    <property type="match status" value="1"/>
</dbReference>
<evidence type="ECO:0000313" key="3">
    <source>
        <dbReference type="EMBL" id="KAF1842196.1"/>
    </source>
</evidence>
<dbReference type="EMBL" id="ML976618">
    <property type="protein sequence ID" value="KAF1842196.1"/>
    <property type="molecule type" value="Genomic_DNA"/>
</dbReference>
<dbReference type="RefSeq" id="XP_040784759.1">
    <property type="nucleotide sequence ID" value="XM_040935231.1"/>
</dbReference>